<dbReference type="InterPro" id="IPR025141">
    <property type="entry name" value="DUF4082"/>
</dbReference>
<keyword evidence="1" id="KW-0732">Signal</keyword>
<evidence type="ECO:0000259" key="3">
    <source>
        <dbReference type="Pfam" id="PF13313"/>
    </source>
</evidence>
<dbReference type="AlphaFoldDB" id="A0A2K8T1Q5"/>
<evidence type="ECO:0008006" key="6">
    <source>
        <dbReference type="Google" id="ProtNLM"/>
    </source>
</evidence>
<evidence type="ECO:0000259" key="2">
    <source>
        <dbReference type="Pfam" id="PF07589"/>
    </source>
</evidence>
<evidence type="ECO:0000313" key="4">
    <source>
        <dbReference type="EMBL" id="AUB41634.1"/>
    </source>
</evidence>
<name>A0A2K8T1Q5_9NOSO</name>
<gene>
    <name evidence="4" type="ORF">COO91_07686</name>
</gene>
<feature type="domain" description="DUF4082" evidence="3">
    <location>
        <begin position="58"/>
        <end position="142"/>
    </location>
</feature>
<evidence type="ECO:0000256" key="1">
    <source>
        <dbReference type="SAM" id="SignalP"/>
    </source>
</evidence>
<dbReference type="Pfam" id="PF07589">
    <property type="entry name" value="PEP-CTERM"/>
    <property type="match status" value="1"/>
</dbReference>
<feature type="signal peptide" evidence="1">
    <location>
        <begin position="1"/>
        <end position="40"/>
    </location>
</feature>
<feature type="domain" description="Ice-binding protein C-terminal" evidence="2">
    <location>
        <begin position="201"/>
        <end position="225"/>
    </location>
</feature>
<dbReference type="EMBL" id="CP024785">
    <property type="protein sequence ID" value="AUB41634.1"/>
    <property type="molecule type" value="Genomic_DNA"/>
</dbReference>
<dbReference type="KEGG" id="nfl:COO91_07686"/>
<dbReference type="Proteomes" id="UP000232003">
    <property type="component" value="Chromosome"/>
</dbReference>
<keyword evidence="5" id="KW-1185">Reference proteome</keyword>
<accession>A0A2K8T1Q5</accession>
<sequence length="231" mass="24330">MLNVYRRNKIVTIVNVLKKLSIASPFILTTALVSAPSVYASEAIQSLTGGSNFPAFNGTNQTIGWSFTANDNLSVTALGFYDQTPANPLSQSHLVGLWTSDGNLLASTTVQTTSPLTGSFRYQDIASVNLLAGMSYVIGAAITSPFSDIYNIPGSVNTAPEITLTSSARNGSSEGFSFPSTLTPGNGRIGPNFKFDVVTQAVPEPTSLIGILGLGAFGITSVRKRKQLLTE</sequence>
<feature type="chain" id="PRO_5014894617" description="PEP-CTERM protein-sorting domain" evidence="1">
    <location>
        <begin position="41"/>
        <end position="231"/>
    </location>
</feature>
<organism evidence="4 5">
    <name type="scientific">Nostoc flagelliforme CCNUN1</name>
    <dbReference type="NCBI Taxonomy" id="2038116"/>
    <lineage>
        <taxon>Bacteria</taxon>
        <taxon>Bacillati</taxon>
        <taxon>Cyanobacteriota</taxon>
        <taxon>Cyanophyceae</taxon>
        <taxon>Nostocales</taxon>
        <taxon>Nostocaceae</taxon>
        <taxon>Nostoc</taxon>
    </lineage>
</organism>
<reference evidence="4 5" key="1">
    <citation type="submission" date="2017-11" db="EMBL/GenBank/DDBJ databases">
        <title>Complete genome of a free-living desiccation-tolerant cyanobacterium and its photosynthetic adaptation to extreme terrestrial habitat.</title>
        <authorList>
            <person name="Shang J."/>
        </authorList>
    </citation>
    <scope>NUCLEOTIDE SEQUENCE [LARGE SCALE GENOMIC DNA]</scope>
    <source>
        <strain evidence="4 5">CCNUN1</strain>
    </source>
</reference>
<evidence type="ECO:0000313" key="5">
    <source>
        <dbReference type="Proteomes" id="UP000232003"/>
    </source>
</evidence>
<dbReference type="NCBIfam" id="TIGR02595">
    <property type="entry name" value="PEP_CTERM"/>
    <property type="match status" value="1"/>
</dbReference>
<dbReference type="Pfam" id="PF13313">
    <property type="entry name" value="DUF4082"/>
    <property type="match status" value="1"/>
</dbReference>
<protein>
    <recommendedName>
        <fullName evidence="6">PEP-CTERM protein-sorting domain</fullName>
    </recommendedName>
</protein>
<proteinExistence type="predicted"/>
<dbReference type="InterPro" id="IPR013424">
    <property type="entry name" value="Ice-binding_C"/>
</dbReference>